<sequence length="300" mass="33071">MVLFQLPHHFEALRCMAIERLWYGEQGREPMHHLMGDIMGYCRKAELTLDCPTEEILVDKRNPVADFSFIDDGIPYQLCRSGQSIKLYSVSTTANCAPSSTGVSTLCTDATEYEAFKCYYDEDTRKLYVLYNNGGVLLQHDMASGKTEERISIPHLAACGGETAGIVVASGCLYAGKGYFDKHRVCDKIEFLCALVGSTEVRPVHTVHRQGQSYGPSFGCFALVPGHPQAVDALYQSGGTWKSIRMEVTRLANPMLFSTEADELVKAQGIGGCLLGRIPGLGSLLVFSEDGRYVLRHHRG</sequence>
<dbReference type="AlphaFoldDB" id="A0A7J6NEY7"/>
<accession>A0A7J6NEY7</accession>
<dbReference type="EMBL" id="JABANP010000431">
    <property type="protein sequence ID" value="KAF4682455.1"/>
    <property type="molecule type" value="Genomic_DNA"/>
</dbReference>
<comment type="caution">
    <text evidence="1">The sequence shown here is derived from an EMBL/GenBank/DDBJ whole genome shotgun (WGS) entry which is preliminary data.</text>
</comment>
<proteinExistence type="predicted"/>
<name>A0A7J6NEY7_PEROL</name>
<organism evidence="1 2">
    <name type="scientific">Perkinsus olseni</name>
    <name type="common">Perkinsus atlanticus</name>
    <dbReference type="NCBI Taxonomy" id="32597"/>
    <lineage>
        <taxon>Eukaryota</taxon>
        <taxon>Sar</taxon>
        <taxon>Alveolata</taxon>
        <taxon>Perkinsozoa</taxon>
        <taxon>Perkinsea</taxon>
        <taxon>Perkinsida</taxon>
        <taxon>Perkinsidae</taxon>
        <taxon>Perkinsus</taxon>
    </lineage>
</organism>
<evidence type="ECO:0000313" key="2">
    <source>
        <dbReference type="Proteomes" id="UP000541610"/>
    </source>
</evidence>
<evidence type="ECO:0000313" key="1">
    <source>
        <dbReference type="EMBL" id="KAF4682455.1"/>
    </source>
</evidence>
<protein>
    <submittedName>
        <fullName evidence="1">Uncharacterized protein</fullName>
    </submittedName>
</protein>
<gene>
    <name evidence="1" type="ORF">FOZ60_010567</name>
</gene>
<dbReference type="Proteomes" id="UP000541610">
    <property type="component" value="Unassembled WGS sequence"/>
</dbReference>
<reference evidence="1 2" key="1">
    <citation type="submission" date="2020-04" db="EMBL/GenBank/DDBJ databases">
        <title>Perkinsus olseni comparative genomics.</title>
        <authorList>
            <person name="Bogema D.R."/>
        </authorList>
    </citation>
    <scope>NUCLEOTIDE SEQUENCE [LARGE SCALE GENOMIC DNA]</scope>
    <source>
        <strain evidence="1">00978-12</strain>
    </source>
</reference>